<sequence length="150" mass="16295">MFRAITFVALLFFAQSAWACPDFRLNGTALSYTASQLYSPQTVSAAAGGNVDLANCMSIPGLGHVMRAPDFTMSYHADRPMQRLEIRTNTGCDSILLVNLPNGTWLYDDDSNGALDAKISVFGPQPGTYDIWVGTRYGGYCAGTMTLETF</sequence>
<dbReference type="RefSeq" id="WP_076754460.1">
    <property type="nucleotide sequence ID" value="NZ_CP023018.1"/>
</dbReference>
<evidence type="ECO:0000313" key="3">
    <source>
        <dbReference type="Proteomes" id="UP000223759"/>
    </source>
</evidence>
<feature type="signal peptide" evidence="1">
    <location>
        <begin position="1"/>
        <end position="19"/>
    </location>
</feature>
<dbReference type="AlphaFoldDB" id="A0A1R3VMY0"/>
<protein>
    <submittedName>
        <fullName evidence="2">Serine protease Do</fullName>
    </submittedName>
</protein>
<keyword evidence="3" id="KW-1185">Reference proteome</keyword>
<accession>A0A1R3VMY0</accession>
<dbReference type="EMBL" id="FTPK01000001">
    <property type="protein sequence ID" value="SIT65938.1"/>
    <property type="molecule type" value="Genomic_DNA"/>
</dbReference>
<gene>
    <name evidence="2" type="ORF">SAMN05216526_0395</name>
</gene>
<evidence type="ECO:0000256" key="1">
    <source>
        <dbReference type="SAM" id="SignalP"/>
    </source>
</evidence>
<evidence type="ECO:0000313" key="2">
    <source>
        <dbReference type="EMBL" id="SIT65938.1"/>
    </source>
</evidence>
<proteinExistence type="predicted"/>
<keyword evidence="2" id="KW-0378">Hydrolase</keyword>
<keyword evidence="2" id="KW-0645">Protease</keyword>
<dbReference type="Proteomes" id="UP000223759">
    <property type="component" value="Unassembled WGS sequence"/>
</dbReference>
<dbReference type="STRING" id="233100.SAMN05216526_0395"/>
<dbReference type="OrthoDB" id="5973611at2"/>
<dbReference type="GO" id="GO:0006508">
    <property type="term" value="P:proteolysis"/>
    <property type="evidence" value="ECO:0007669"/>
    <property type="project" value="UniProtKB-KW"/>
</dbReference>
<organism evidence="2 3">
    <name type="scientific">Ectothiorhodosinus mongolicus</name>
    <dbReference type="NCBI Taxonomy" id="233100"/>
    <lineage>
        <taxon>Bacteria</taxon>
        <taxon>Pseudomonadati</taxon>
        <taxon>Pseudomonadota</taxon>
        <taxon>Gammaproteobacteria</taxon>
        <taxon>Chromatiales</taxon>
        <taxon>Ectothiorhodospiraceae</taxon>
        <taxon>Ectothiorhodosinus</taxon>
    </lineage>
</organism>
<dbReference type="GO" id="GO:0008233">
    <property type="term" value="F:peptidase activity"/>
    <property type="evidence" value="ECO:0007669"/>
    <property type="project" value="UniProtKB-KW"/>
</dbReference>
<name>A0A1R3VMY0_9GAMM</name>
<reference evidence="2 3" key="1">
    <citation type="submission" date="2017-01" db="EMBL/GenBank/DDBJ databases">
        <authorList>
            <person name="Mah S.A."/>
            <person name="Swanson W.J."/>
            <person name="Moy G.W."/>
            <person name="Vacquier V.D."/>
        </authorList>
    </citation>
    <scope>NUCLEOTIDE SEQUENCE [LARGE SCALE GENOMIC DNA]</scope>
    <source>
        <strain evidence="2 3">M9</strain>
    </source>
</reference>
<keyword evidence="1" id="KW-0732">Signal</keyword>
<feature type="chain" id="PRO_5012729390" evidence="1">
    <location>
        <begin position="20"/>
        <end position="150"/>
    </location>
</feature>